<name>A0A133XQH6_9LACT</name>
<dbReference type="EMBL" id="LSCQ01000102">
    <property type="protein sequence ID" value="KXB33200.1"/>
    <property type="molecule type" value="Genomic_DNA"/>
</dbReference>
<dbReference type="AlphaFoldDB" id="A0A133XQH6"/>
<gene>
    <name evidence="1" type="ORF">HMPREF3187_01724</name>
</gene>
<comment type="caution">
    <text evidence="1">The sequence shown here is derived from an EMBL/GenBank/DDBJ whole genome shotgun (WGS) entry which is preliminary data.</text>
</comment>
<evidence type="ECO:0000313" key="2">
    <source>
        <dbReference type="Proteomes" id="UP000070422"/>
    </source>
</evidence>
<dbReference type="PATRIC" id="fig|87541.4.peg.1704"/>
<evidence type="ECO:0000313" key="1">
    <source>
        <dbReference type="EMBL" id="KXB33200.1"/>
    </source>
</evidence>
<organism evidence="1 2">
    <name type="scientific">Aerococcus christensenii</name>
    <dbReference type="NCBI Taxonomy" id="87541"/>
    <lineage>
        <taxon>Bacteria</taxon>
        <taxon>Bacillati</taxon>
        <taxon>Bacillota</taxon>
        <taxon>Bacilli</taxon>
        <taxon>Lactobacillales</taxon>
        <taxon>Aerococcaceae</taxon>
        <taxon>Aerococcus</taxon>
    </lineage>
</organism>
<dbReference type="Proteomes" id="UP000070422">
    <property type="component" value="Unassembled WGS sequence"/>
</dbReference>
<sequence length="50" mass="6008">MSEVLSPFLIFEEKVGGRVREEIFNHRRSGKILALGYKLFRNDYIFFDIR</sequence>
<reference evidence="1 2" key="1">
    <citation type="submission" date="2016-01" db="EMBL/GenBank/DDBJ databases">
        <authorList>
            <person name="Oliw E.H."/>
        </authorList>
    </citation>
    <scope>NUCLEOTIDE SEQUENCE [LARGE SCALE GENOMIC DNA]</scope>
    <source>
        <strain evidence="1 2">KA00635</strain>
    </source>
</reference>
<accession>A0A133XQH6</accession>
<protein>
    <submittedName>
        <fullName evidence="1">Uncharacterized protein</fullName>
    </submittedName>
</protein>
<proteinExistence type="predicted"/>